<dbReference type="CDD" id="cd03219">
    <property type="entry name" value="ABC_Mj1267_LivG_branched"/>
    <property type="match status" value="1"/>
</dbReference>
<dbReference type="CDD" id="cd06581">
    <property type="entry name" value="TM_PBP1_LivM_like"/>
    <property type="match status" value="1"/>
</dbReference>
<evidence type="ECO:0000256" key="5">
    <source>
        <dbReference type="ARBA" id="ARBA00022741"/>
    </source>
</evidence>
<proteinExistence type="predicted"/>
<dbReference type="InterPro" id="IPR003439">
    <property type="entry name" value="ABC_transporter-like_ATP-bd"/>
</dbReference>
<evidence type="ECO:0000256" key="4">
    <source>
        <dbReference type="ARBA" id="ARBA00022692"/>
    </source>
</evidence>
<protein>
    <submittedName>
        <fullName evidence="11">Branched-chain amino acid ABC transporter permease</fullName>
    </submittedName>
</protein>
<dbReference type="PANTHER" id="PTHR45772:SF9">
    <property type="entry name" value="CONSERVED COMPONENT OF ABC TRANSPORTER FOR NATURAL AMINO ACIDS"/>
    <property type="match status" value="1"/>
</dbReference>
<evidence type="ECO:0000256" key="8">
    <source>
        <dbReference type="ARBA" id="ARBA00023136"/>
    </source>
</evidence>
<sequence>MRRLWPLLLPLPLLLPVLVESPYYVHGLACRIMIYTLLVASLDLVVGYIGDVSIGHAGFFAIGAYTVAMLTATPEVNPDSSVAFFPQLPFLVALAAGVLLAALAGFVLAFPALRSSGPYLAVITIAYGLIVYTFINEQERFTNGTKGVTLLPLRAFGVDLSGNHFVWVVYPFLALVLYGLHNLGRSFWGRAFEAIKHSSVAASCCGISRPYYKIWAFVISAAVAGLAGGLFAQLDAYIAPNTFSYNLSVEFLIALIFGGVRSILGNLVGVSVFVVLPDVFSAFADYRLMVYGALLLVVLFFLPAGIAGLVRRALAPFTRKDLEAERAALEDASRGLAVLPEPPPPGAAAAPSLALDGVTMRFGGLTAVNGLSFEVAPGKVRGLIGPNGSGKSTTVNLLTGLYVPTSGGISFRGRALGRLPPHERARAGMARTFQNLQLFGDLTALENVLVGLHASFHCKLWQVALRTPAARREERALRARAYALLRFVGLERSAFELARNLPYGQARLLEIARALALAPRLLLLDEPAAGLTGGEIEAMSALVGRIKAAGIAVLLIEHHMDMVMAVSDEVTVLDFGKKIAEGAPRAVQDDPAVQEAYLGKHASAIGRFEPPTDEAGTVRA</sequence>
<feature type="transmembrane region" description="Helical" evidence="9">
    <location>
        <begin position="117"/>
        <end position="135"/>
    </location>
</feature>
<evidence type="ECO:0000313" key="12">
    <source>
        <dbReference type="Proteomes" id="UP001162734"/>
    </source>
</evidence>
<comment type="subcellular location">
    <subcellularLocation>
        <location evidence="1">Cell membrane</location>
        <topology evidence="1">Multi-pass membrane protein</topology>
    </subcellularLocation>
</comment>
<keyword evidence="3" id="KW-1003">Cell membrane</keyword>
<keyword evidence="12" id="KW-1185">Reference proteome</keyword>
<dbReference type="Proteomes" id="UP001162734">
    <property type="component" value="Chromosome"/>
</dbReference>
<feature type="transmembrane region" description="Helical" evidence="9">
    <location>
        <begin position="214"/>
        <end position="232"/>
    </location>
</feature>
<dbReference type="PANTHER" id="PTHR45772">
    <property type="entry name" value="CONSERVED COMPONENT OF ABC TRANSPORTER FOR NATURAL AMINO ACIDS-RELATED"/>
    <property type="match status" value="1"/>
</dbReference>
<evidence type="ECO:0000256" key="7">
    <source>
        <dbReference type="ARBA" id="ARBA00022989"/>
    </source>
</evidence>
<dbReference type="Pfam" id="PF02653">
    <property type="entry name" value="BPD_transp_2"/>
    <property type="match status" value="1"/>
</dbReference>
<dbReference type="InterPro" id="IPR003593">
    <property type="entry name" value="AAA+_ATPase"/>
</dbReference>
<dbReference type="SUPFAM" id="SSF52540">
    <property type="entry name" value="P-loop containing nucleoside triphosphate hydrolases"/>
    <property type="match status" value="1"/>
</dbReference>
<evidence type="ECO:0000313" key="11">
    <source>
        <dbReference type="EMBL" id="BDG09156.1"/>
    </source>
</evidence>
<evidence type="ECO:0000256" key="6">
    <source>
        <dbReference type="ARBA" id="ARBA00022840"/>
    </source>
</evidence>
<dbReference type="InterPro" id="IPR032823">
    <property type="entry name" value="BCA_ABC_TP_C"/>
</dbReference>
<name>A0ABN6N7Z4_9BACT</name>
<feature type="domain" description="ABC transporter" evidence="10">
    <location>
        <begin position="353"/>
        <end position="600"/>
    </location>
</feature>
<dbReference type="RefSeq" id="WP_248340856.1">
    <property type="nucleotide sequence ID" value="NZ_AP025592.1"/>
</dbReference>
<feature type="transmembrane region" description="Helical" evidence="9">
    <location>
        <begin position="29"/>
        <end position="50"/>
    </location>
</feature>
<keyword evidence="4 9" id="KW-0812">Transmembrane</keyword>
<feature type="transmembrane region" description="Helical" evidence="9">
    <location>
        <begin position="155"/>
        <end position="180"/>
    </location>
</feature>
<dbReference type="InterPro" id="IPR027417">
    <property type="entry name" value="P-loop_NTPase"/>
</dbReference>
<evidence type="ECO:0000256" key="3">
    <source>
        <dbReference type="ARBA" id="ARBA00022475"/>
    </source>
</evidence>
<reference evidence="12" key="1">
    <citation type="journal article" date="2022" name="Int. J. Syst. Evol. Microbiol.">
        <title>Anaeromyxobacter oryzae sp. nov., Anaeromyxobacter diazotrophicus sp. nov. and Anaeromyxobacter paludicola sp. nov., isolated from paddy soils.</title>
        <authorList>
            <person name="Itoh H."/>
            <person name="Xu Z."/>
            <person name="Mise K."/>
            <person name="Masuda Y."/>
            <person name="Ushijima N."/>
            <person name="Hayakawa C."/>
            <person name="Shiratori Y."/>
            <person name="Senoo K."/>
        </authorList>
    </citation>
    <scope>NUCLEOTIDE SEQUENCE [LARGE SCALE GENOMIC DNA]</scope>
    <source>
        <strain evidence="12">Red630</strain>
    </source>
</reference>
<gene>
    <name evidence="11" type="ORF">AMPC_22690</name>
</gene>
<evidence type="ECO:0000256" key="2">
    <source>
        <dbReference type="ARBA" id="ARBA00022448"/>
    </source>
</evidence>
<feature type="transmembrane region" description="Helical" evidence="9">
    <location>
        <begin position="252"/>
        <end position="276"/>
    </location>
</feature>
<dbReference type="InterPro" id="IPR043428">
    <property type="entry name" value="LivM-like"/>
</dbReference>
<dbReference type="SMART" id="SM00382">
    <property type="entry name" value="AAA"/>
    <property type="match status" value="1"/>
</dbReference>
<dbReference type="InterPro" id="IPR051120">
    <property type="entry name" value="ABC_AA/LPS_Transport"/>
</dbReference>
<evidence type="ECO:0000256" key="9">
    <source>
        <dbReference type="SAM" id="Phobius"/>
    </source>
</evidence>
<feature type="transmembrane region" description="Helical" evidence="9">
    <location>
        <begin position="288"/>
        <end position="310"/>
    </location>
</feature>
<keyword evidence="7 9" id="KW-1133">Transmembrane helix</keyword>
<dbReference type="Pfam" id="PF12399">
    <property type="entry name" value="BCA_ABC_TP_C"/>
    <property type="match status" value="1"/>
</dbReference>
<dbReference type="InterPro" id="IPR001851">
    <property type="entry name" value="ABC_transp_permease"/>
</dbReference>
<keyword evidence="2" id="KW-0813">Transport</keyword>
<dbReference type="Pfam" id="PF00005">
    <property type="entry name" value="ABC_tran"/>
    <property type="match status" value="1"/>
</dbReference>
<keyword evidence="5" id="KW-0547">Nucleotide-binding</keyword>
<organism evidence="11 12">
    <name type="scientific">Anaeromyxobacter paludicola</name>
    <dbReference type="NCBI Taxonomy" id="2918171"/>
    <lineage>
        <taxon>Bacteria</taxon>
        <taxon>Pseudomonadati</taxon>
        <taxon>Myxococcota</taxon>
        <taxon>Myxococcia</taxon>
        <taxon>Myxococcales</taxon>
        <taxon>Cystobacterineae</taxon>
        <taxon>Anaeromyxobacteraceae</taxon>
        <taxon>Anaeromyxobacter</taxon>
    </lineage>
</organism>
<accession>A0ABN6N7Z4</accession>
<dbReference type="Gene3D" id="3.40.50.300">
    <property type="entry name" value="P-loop containing nucleotide triphosphate hydrolases"/>
    <property type="match status" value="1"/>
</dbReference>
<feature type="transmembrane region" description="Helical" evidence="9">
    <location>
        <begin position="88"/>
        <end position="110"/>
    </location>
</feature>
<evidence type="ECO:0000259" key="10">
    <source>
        <dbReference type="PROSITE" id="PS50893"/>
    </source>
</evidence>
<evidence type="ECO:0000256" key="1">
    <source>
        <dbReference type="ARBA" id="ARBA00004651"/>
    </source>
</evidence>
<dbReference type="PROSITE" id="PS50893">
    <property type="entry name" value="ABC_TRANSPORTER_2"/>
    <property type="match status" value="1"/>
</dbReference>
<keyword evidence="6" id="KW-0067">ATP-binding</keyword>
<dbReference type="EMBL" id="AP025592">
    <property type="protein sequence ID" value="BDG09156.1"/>
    <property type="molecule type" value="Genomic_DNA"/>
</dbReference>
<feature type="transmembrane region" description="Helical" evidence="9">
    <location>
        <begin position="57"/>
        <end position="76"/>
    </location>
</feature>
<keyword evidence="8 9" id="KW-0472">Membrane</keyword>